<gene>
    <name evidence="2" type="ORF">LOD26_04430</name>
</gene>
<dbReference type="Proteomes" id="UP001139290">
    <property type="component" value="Unassembled WGS sequence"/>
</dbReference>
<organism evidence="2 3">
    <name type="scientific">Citrobacter meridianamericanus</name>
    <dbReference type="NCBI Taxonomy" id="2894201"/>
    <lineage>
        <taxon>Bacteria</taxon>
        <taxon>Pseudomonadati</taxon>
        <taxon>Pseudomonadota</taxon>
        <taxon>Gammaproteobacteria</taxon>
        <taxon>Enterobacterales</taxon>
        <taxon>Enterobacteriaceae</taxon>
        <taxon>Citrobacter</taxon>
    </lineage>
</organism>
<keyword evidence="3" id="KW-1185">Reference proteome</keyword>
<proteinExistence type="predicted"/>
<feature type="transmembrane region" description="Helical" evidence="1">
    <location>
        <begin position="34"/>
        <end position="55"/>
    </location>
</feature>
<feature type="transmembrane region" description="Helical" evidence="1">
    <location>
        <begin position="6"/>
        <end position="22"/>
    </location>
</feature>
<evidence type="ECO:0000313" key="2">
    <source>
        <dbReference type="EMBL" id="MCO5780578.1"/>
    </source>
</evidence>
<protein>
    <recommendedName>
        <fullName evidence="4">DUF4190 domain-containing protein</fullName>
    </recommendedName>
</protein>
<dbReference type="EMBL" id="JAJJVQ010000001">
    <property type="protein sequence ID" value="MCO5780578.1"/>
    <property type="molecule type" value="Genomic_DNA"/>
</dbReference>
<evidence type="ECO:0008006" key="4">
    <source>
        <dbReference type="Google" id="ProtNLM"/>
    </source>
</evidence>
<name>A0ABT1B3X2_9ENTR</name>
<reference evidence="2" key="1">
    <citation type="submission" date="2021-11" db="EMBL/GenBank/DDBJ databases">
        <title>Citrobacter meridianamericanus sp. nov. isolated from soil.</title>
        <authorList>
            <person name="Furlan J.P.R."/>
            <person name="Stehling E.G."/>
        </authorList>
    </citation>
    <scope>NUCLEOTIDE SEQUENCE</scope>
    <source>
        <strain evidence="2">BR102</strain>
    </source>
</reference>
<evidence type="ECO:0000313" key="3">
    <source>
        <dbReference type="Proteomes" id="UP001139290"/>
    </source>
</evidence>
<sequence>MEMFIPLLIGIIFAFVISRWAYKKESTKSRKLIGAILGAVIGFSAPLIIASFIMAPDVTPKTHDEMVMAKLTNSLDGCQLDMKQKVKKLMNDPDSFKCIETNVIKRKDDYVLIMQFTGKNQLGGNVKNVAKAEYDSDGKFVKFIE</sequence>
<evidence type="ECO:0000256" key="1">
    <source>
        <dbReference type="SAM" id="Phobius"/>
    </source>
</evidence>
<dbReference type="RefSeq" id="WP_252837859.1">
    <property type="nucleotide sequence ID" value="NZ_JAJJVQ010000001.1"/>
</dbReference>
<keyword evidence="1" id="KW-1133">Transmembrane helix</keyword>
<accession>A0ABT1B3X2</accession>
<keyword evidence="1" id="KW-0812">Transmembrane</keyword>
<keyword evidence="1" id="KW-0472">Membrane</keyword>
<comment type="caution">
    <text evidence="2">The sequence shown here is derived from an EMBL/GenBank/DDBJ whole genome shotgun (WGS) entry which is preliminary data.</text>
</comment>